<dbReference type="EMBL" id="FMSV02000506">
    <property type="protein sequence ID" value="SEH06814.1"/>
    <property type="molecule type" value="Genomic_DNA"/>
</dbReference>
<name>A0A1H6FCQ1_9GAMM</name>
<dbReference type="OrthoDB" id="1443063at2"/>
<evidence type="ECO:0000313" key="1">
    <source>
        <dbReference type="EMBL" id="SEH06814.1"/>
    </source>
</evidence>
<proteinExistence type="predicted"/>
<dbReference type="RefSeq" id="WP_103920543.1">
    <property type="nucleotide sequence ID" value="NZ_FMSV02000506.1"/>
</dbReference>
<sequence>MEFFAIANIEATPATLQALTVDKLNKYCADINKVLHIENDNQADVYCVWGEFTVHRQVINGGVRFSLPDCPNALAWTITTGFAPEPEKVVIHCTINRTEHDADFIDSIQLFIQSWQFGLEKNLGKRISES</sequence>
<accession>A0A1H6FCQ1</accession>
<keyword evidence="2" id="KW-1185">Reference proteome</keyword>
<evidence type="ECO:0000313" key="2">
    <source>
        <dbReference type="Proteomes" id="UP000236724"/>
    </source>
</evidence>
<gene>
    <name evidence="1" type="ORF">MBHS_02680</name>
</gene>
<reference evidence="1 2" key="1">
    <citation type="submission" date="2016-10" db="EMBL/GenBank/DDBJ databases">
        <authorList>
            <person name="de Groot N.N."/>
        </authorList>
    </citation>
    <scope>NUCLEOTIDE SEQUENCE [LARGE SCALE GENOMIC DNA]</scope>
    <source>
        <strain evidence="1">MBHS1</strain>
    </source>
</reference>
<protein>
    <submittedName>
        <fullName evidence="1">Uncharacterized protein</fullName>
    </submittedName>
</protein>
<organism evidence="1 2">
    <name type="scientific">Candidatus Venteria ishoeyi</name>
    <dbReference type="NCBI Taxonomy" id="1899563"/>
    <lineage>
        <taxon>Bacteria</taxon>
        <taxon>Pseudomonadati</taxon>
        <taxon>Pseudomonadota</taxon>
        <taxon>Gammaproteobacteria</taxon>
        <taxon>Thiotrichales</taxon>
        <taxon>Thiotrichaceae</taxon>
        <taxon>Venteria</taxon>
    </lineage>
</organism>
<dbReference type="Proteomes" id="UP000236724">
    <property type="component" value="Unassembled WGS sequence"/>
</dbReference>
<dbReference type="AlphaFoldDB" id="A0A1H6FCQ1"/>